<dbReference type="EnsemblProtists" id="PYU1_T012857">
    <property type="protein sequence ID" value="PYU1_T012857"/>
    <property type="gene ID" value="PYU1_G012830"/>
</dbReference>
<dbReference type="Gene3D" id="1.10.510.10">
    <property type="entry name" value="Transferase(Phosphotransferase) domain 1"/>
    <property type="match status" value="1"/>
</dbReference>
<feature type="region of interest" description="Disordered" evidence="6">
    <location>
        <begin position="306"/>
        <end position="351"/>
    </location>
</feature>
<dbReference type="GO" id="GO:0004674">
    <property type="term" value="F:protein serine/threonine kinase activity"/>
    <property type="evidence" value="ECO:0007669"/>
    <property type="project" value="UniProtKB-KW"/>
</dbReference>
<keyword evidence="4" id="KW-0418">Kinase</keyword>
<feature type="region of interest" description="Disordered" evidence="6">
    <location>
        <begin position="367"/>
        <end position="386"/>
    </location>
</feature>
<reference evidence="8" key="3">
    <citation type="submission" date="2015-02" db="UniProtKB">
        <authorList>
            <consortium name="EnsemblProtists"/>
        </authorList>
    </citation>
    <scope>IDENTIFICATION</scope>
    <source>
        <strain evidence="8">DAOM BR144</strain>
    </source>
</reference>
<reference evidence="9" key="2">
    <citation type="submission" date="2010-04" db="EMBL/GenBank/DDBJ databases">
        <authorList>
            <person name="Buell R."/>
            <person name="Hamilton J."/>
            <person name="Hostetler J."/>
        </authorList>
    </citation>
    <scope>NUCLEOTIDE SEQUENCE [LARGE SCALE GENOMIC DNA]</scope>
    <source>
        <strain evidence="9">DAOM:BR144</strain>
    </source>
</reference>
<dbReference type="eggNOG" id="KOG0575">
    <property type="taxonomic scope" value="Eukaryota"/>
</dbReference>
<dbReference type="Proteomes" id="UP000019132">
    <property type="component" value="Unassembled WGS sequence"/>
</dbReference>
<dbReference type="InParanoid" id="K3X6K8"/>
<dbReference type="InterPro" id="IPR011009">
    <property type="entry name" value="Kinase-like_dom_sf"/>
</dbReference>
<dbReference type="FunFam" id="1.10.510.10:FF:000571">
    <property type="entry name" value="Maternal embryonic leucine zipper kinase"/>
    <property type="match status" value="1"/>
</dbReference>
<dbReference type="STRING" id="431595.K3X6K8"/>
<dbReference type="InterPro" id="IPR008271">
    <property type="entry name" value="Ser/Thr_kinase_AS"/>
</dbReference>
<organism evidence="8 9">
    <name type="scientific">Globisporangium ultimum (strain ATCC 200006 / CBS 805.95 / DAOM BR144)</name>
    <name type="common">Pythium ultimum</name>
    <dbReference type="NCBI Taxonomy" id="431595"/>
    <lineage>
        <taxon>Eukaryota</taxon>
        <taxon>Sar</taxon>
        <taxon>Stramenopiles</taxon>
        <taxon>Oomycota</taxon>
        <taxon>Peronosporomycetes</taxon>
        <taxon>Pythiales</taxon>
        <taxon>Pythiaceae</taxon>
        <taxon>Globisporangium</taxon>
    </lineage>
</organism>
<keyword evidence="9" id="KW-1185">Reference proteome</keyword>
<evidence type="ECO:0000256" key="5">
    <source>
        <dbReference type="ARBA" id="ARBA00022840"/>
    </source>
</evidence>
<dbReference type="Pfam" id="PF00069">
    <property type="entry name" value="Pkinase"/>
    <property type="match status" value="1"/>
</dbReference>
<dbReference type="Gene3D" id="3.30.1120.30">
    <property type="entry name" value="POLO box domain"/>
    <property type="match status" value="1"/>
</dbReference>
<feature type="compositionally biased region" description="Basic and acidic residues" evidence="6">
    <location>
        <begin position="322"/>
        <end position="334"/>
    </location>
</feature>
<dbReference type="GO" id="GO:0005524">
    <property type="term" value="F:ATP binding"/>
    <property type="evidence" value="ECO:0007669"/>
    <property type="project" value="UniProtKB-KW"/>
</dbReference>
<reference evidence="9" key="1">
    <citation type="journal article" date="2010" name="Genome Biol.">
        <title>Genome sequence of the necrotrophic plant pathogen Pythium ultimum reveals original pathogenicity mechanisms and effector repertoire.</title>
        <authorList>
            <person name="Levesque C.A."/>
            <person name="Brouwer H."/>
            <person name="Cano L."/>
            <person name="Hamilton J.P."/>
            <person name="Holt C."/>
            <person name="Huitema E."/>
            <person name="Raffaele S."/>
            <person name="Robideau G.P."/>
            <person name="Thines M."/>
            <person name="Win J."/>
            <person name="Zerillo M.M."/>
            <person name="Beakes G.W."/>
            <person name="Boore J.L."/>
            <person name="Busam D."/>
            <person name="Dumas B."/>
            <person name="Ferriera S."/>
            <person name="Fuerstenberg S.I."/>
            <person name="Gachon C.M."/>
            <person name="Gaulin E."/>
            <person name="Govers F."/>
            <person name="Grenville-Briggs L."/>
            <person name="Horner N."/>
            <person name="Hostetler J."/>
            <person name="Jiang R.H."/>
            <person name="Johnson J."/>
            <person name="Krajaejun T."/>
            <person name="Lin H."/>
            <person name="Meijer H.J."/>
            <person name="Moore B."/>
            <person name="Morris P."/>
            <person name="Phuntmart V."/>
            <person name="Puiu D."/>
            <person name="Shetty J."/>
            <person name="Stajich J.E."/>
            <person name="Tripathy S."/>
            <person name="Wawra S."/>
            <person name="van West P."/>
            <person name="Whitty B.R."/>
            <person name="Coutinho P.M."/>
            <person name="Henrissat B."/>
            <person name="Martin F."/>
            <person name="Thomas P.D."/>
            <person name="Tyler B.M."/>
            <person name="De Vries R.P."/>
            <person name="Kamoun S."/>
            <person name="Yandell M."/>
            <person name="Tisserat N."/>
            <person name="Buell C.R."/>
        </authorList>
    </citation>
    <scope>NUCLEOTIDE SEQUENCE</scope>
    <source>
        <strain evidence="9">DAOM:BR144</strain>
    </source>
</reference>
<sequence length="759" mass="83475">MAPPRGINDFTLLEFLGEGSTAHVYLAEPREDADARYANRHHENENKADNCVAIKVIDKLLVRHAQLENKIQQEMVLHAQLQHPNVLRVLEVFEDARNYYMVLEYCERRSVAAMVKALPDRKLDERTAKRFFYEMVSGVAYLHANGVLHRDLKLANLLLTRDFHVKISDFGLATRSSDDHMTVCGTPNFIAPEILANEAAYSEAVDMWSLGCILYCLLIGKAPFEGRKVSETLANVANANSDDLVFATGFSASASDLIKRLLTPDPSRRPSAVQVLSHPWLREHAKSASATAPRVRGPRQERELLRNLKESTKPKATIMVTRRGERPGRGEALRTKHTRAKPKSNRQTGLGNKLAWSQLPFASHHASASQSSDLGSSLKEESGGFESDAEFELSQFSSISDMVDSDFRLSGGDSIEGGRHQDINTETSHDEVCTAGVAQTRHPSPAIEEVYGSNSSAVTPSLPMPPSPPVSTAGSYVSVILRMDIQDLSVLDIGHDSIETVKWMCVEVGPVGIPPTFMLCVSNGVEIEYAPSRGFIVGKLADATPVRYEFGGSLKGNEPHLKQATVADDDKLKNGPVPPAMPSTVHNDRSRVLVRFCHCLALRAMQLRKSALQLPTNQLPIIHYDTLPESILATLRAPTSLDAVLLRQQLTVARDDVHLDDQGYNDNTAMTTEIAGVGRGYLDDAGNLRITFLDGSQLALDAHGSELQFRFSADTSTIDTFQLSPTRRSTSLLATSFLPSVVKKRLESVPTFIRKLRGA</sequence>
<dbReference type="VEuPathDB" id="FungiDB:PYU1_G012830"/>
<dbReference type="PROSITE" id="PS00108">
    <property type="entry name" value="PROTEIN_KINASE_ST"/>
    <property type="match status" value="1"/>
</dbReference>
<keyword evidence="5" id="KW-0067">ATP-binding</keyword>
<evidence type="ECO:0000313" key="8">
    <source>
        <dbReference type="EnsemblProtists" id="PYU1_T012857"/>
    </source>
</evidence>
<feature type="compositionally biased region" description="Basic residues" evidence="6">
    <location>
        <begin position="335"/>
        <end position="344"/>
    </location>
</feature>
<dbReference type="HOGENOM" id="CLU_381070_0_0_1"/>
<feature type="domain" description="Protein kinase" evidence="7">
    <location>
        <begin position="10"/>
        <end position="281"/>
    </location>
</feature>
<evidence type="ECO:0000256" key="6">
    <source>
        <dbReference type="SAM" id="MobiDB-lite"/>
    </source>
</evidence>
<evidence type="ECO:0000256" key="1">
    <source>
        <dbReference type="ARBA" id="ARBA00022527"/>
    </source>
</evidence>
<evidence type="ECO:0000259" key="7">
    <source>
        <dbReference type="PROSITE" id="PS50011"/>
    </source>
</evidence>
<name>K3X6K8_GLOUD</name>
<dbReference type="OMA" id="WSCKEPA"/>
<feature type="compositionally biased region" description="Low complexity" evidence="6">
    <location>
        <begin position="367"/>
        <end position="377"/>
    </location>
</feature>
<keyword evidence="1" id="KW-0723">Serine/threonine-protein kinase</keyword>
<protein>
    <recommendedName>
        <fullName evidence="7">Protein kinase domain-containing protein</fullName>
    </recommendedName>
</protein>
<evidence type="ECO:0000313" key="9">
    <source>
        <dbReference type="Proteomes" id="UP000019132"/>
    </source>
</evidence>
<proteinExistence type="predicted"/>
<dbReference type="AlphaFoldDB" id="K3X6K8"/>
<evidence type="ECO:0000256" key="3">
    <source>
        <dbReference type="ARBA" id="ARBA00022741"/>
    </source>
</evidence>
<dbReference type="InterPro" id="IPR000719">
    <property type="entry name" value="Prot_kinase_dom"/>
</dbReference>
<dbReference type="PANTHER" id="PTHR24345">
    <property type="entry name" value="SERINE/THREONINE-PROTEIN KINASE PLK"/>
    <property type="match status" value="1"/>
</dbReference>
<accession>K3X6K8</accession>
<dbReference type="GO" id="GO:0005634">
    <property type="term" value="C:nucleus"/>
    <property type="evidence" value="ECO:0007669"/>
    <property type="project" value="TreeGrafter"/>
</dbReference>
<dbReference type="InterPro" id="IPR036947">
    <property type="entry name" value="POLO_box_dom_sf"/>
</dbReference>
<dbReference type="PROSITE" id="PS50011">
    <property type="entry name" value="PROTEIN_KINASE_DOM"/>
    <property type="match status" value="1"/>
</dbReference>
<keyword evidence="2" id="KW-0808">Transferase</keyword>
<dbReference type="SMART" id="SM00220">
    <property type="entry name" value="S_TKc"/>
    <property type="match status" value="1"/>
</dbReference>
<dbReference type="SUPFAM" id="SSF56112">
    <property type="entry name" value="Protein kinase-like (PK-like)"/>
    <property type="match status" value="1"/>
</dbReference>
<evidence type="ECO:0000256" key="2">
    <source>
        <dbReference type="ARBA" id="ARBA00022679"/>
    </source>
</evidence>
<evidence type="ECO:0000256" key="4">
    <source>
        <dbReference type="ARBA" id="ARBA00022777"/>
    </source>
</evidence>
<dbReference type="PANTHER" id="PTHR24345:SF91">
    <property type="entry name" value="SERINE_THREONINE-PROTEIN KINASE PLK4"/>
    <property type="match status" value="1"/>
</dbReference>
<keyword evidence="3" id="KW-0547">Nucleotide-binding</keyword>
<dbReference type="EMBL" id="GL376581">
    <property type="status" value="NOT_ANNOTATED_CDS"/>
    <property type="molecule type" value="Genomic_DNA"/>
</dbReference>